<evidence type="ECO:0000259" key="8">
    <source>
        <dbReference type="PROSITE" id="PS50110"/>
    </source>
</evidence>
<sequence>MRILLVEDTPDLAEAIIERLHADGHVTDWLTDGEQANKLLAYQHYSLIILDLGLPKLDGMSVLKQLRQRRDKTPVLILTARSGIDDRVDALDLGADDYLVKPVDLRELSARCRALIRRNSGEIASLVQYGNLSFDRAAARVFVGNIEIELPRRELGILDLLLSHQGRTLSKAQIADQLCSFDDDAEMPSDNAIELYIARIRKKLAQSSVRIKTLRGIGYMIYVEQ</sequence>
<evidence type="ECO:0000256" key="5">
    <source>
        <dbReference type="ARBA" id="ARBA00023163"/>
    </source>
</evidence>
<evidence type="ECO:0000313" key="10">
    <source>
        <dbReference type="EMBL" id="PWQ95575.1"/>
    </source>
</evidence>
<evidence type="ECO:0000256" key="3">
    <source>
        <dbReference type="ARBA" id="ARBA00023015"/>
    </source>
</evidence>
<dbReference type="Proteomes" id="UP000245539">
    <property type="component" value="Unassembled WGS sequence"/>
</dbReference>
<feature type="DNA-binding region" description="OmpR/PhoB-type" evidence="7">
    <location>
        <begin position="124"/>
        <end position="223"/>
    </location>
</feature>
<keyword evidence="2" id="KW-0902">Two-component regulatory system</keyword>
<dbReference type="InterPro" id="IPR036388">
    <property type="entry name" value="WH-like_DNA-bd_sf"/>
</dbReference>
<name>A0A317CA62_9GAMM</name>
<dbReference type="PROSITE" id="PS51755">
    <property type="entry name" value="OMPR_PHOB"/>
    <property type="match status" value="1"/>
</dbReference>
<feature type="domain" description="Response regulatory" evidence="8">
    <location>
        <begin position="2"/>
        <end position="116"/>
    </location>
</feature>
<dbReference type="OrthoDB" id="9802426at2"/>
<dbReference type="FunFam" id="3.40.50.2300:FF:000002">
    <property type="entry name" value="DNA-binding response regulator PhoP"/>
    <property type="match status" value="1"/>
</dbReference>
<dbReference type="PANTHER" id="PTHR48111:SF67">
    <property type="entry name" value="TRANSCRIPTIONAL REGULATORY PROTEIN TCTD"/>
    <property type="match status" value="1"/>
</dbReference>
<dbReference type="InterPro" id="IPR011006">
    <property type="entry name" value="CheY-like_superfamily"/>
</dbReference>
<comment type="caution">
    <text evidence="10">The sequence shown here is derived from an EMBL/GenBank/DDBJ whole genome shotgun (WGS) entry which is preliminary data.</text>
</comment>
<feature type="domain" description="OmpR/PhoB-type" evidence="9">
    <location>
        <begin position="124"/>
        <end position="223"/>
    </location>
</feature>
<dbReference type="RefSeq" id="WP_109838331.1">
    <property type="nucleotide sequence ID" value="NZ_QGKM01000043.1"/>
</dbReference>
<keyword evidence="1 6" id="KW-0597">Phosphoprotein</keyword>
<proteinExistence type="predicted"/>
<dbReference type="SUPFAM" id="SSF46894">
    <property type="entry name" value="C-terminal effector domain of the bipartite response regulators"/>
    <property type="match status" value="1"/>
</dbReference>
<protein>
    <submittedName>
        <fullName evidence="10">DNA-binding response regulator</fullName>
    </submittedName>
</protein>
<dbReference type="Pfam" id="PF00486">
    <property type="entry name" value="Trans_reg_C"/>
    <property type="match status" value="1"/>
</dbReference>
<dbReference type="GO" id="GO:0000976">
    <property type="term" value="F:transcription cis-regulatory region binding"/>
    <property type="evidence" value="ECO:0007669"/>
    <property type="project" value="TreeGrafter"/>
</dbReference>
<dbReference type="Gene3D" id="1.10.10.10">
    <property type="entry name" value="Winged helix-like DNA-binding domain superfamily/Winged helix DNA-binding domain"/>
    <property type="match status" value="1"/>
</dbReference>
<keyword evidence="3" id="KW-0805">Transcription regulation</keyword>
<dbReference type="CDD" id="cd17624">
    <property type="entry name" value="REC_OmpR_PmrA-like"/>
    <property type="match status" value="1"/>
</dbReference>
<feature type="modified residue" description="4-aspartylphosphate" evidence="6">
    <location>
        <position position="51"/>
    </location>
</feature>
<dbReference type="Gene3D" id="3.40.50.2300">
    <property type="match status" value="1"/>
</dbReference>
<dbReference type="InterPro" id="IPR001789">
    <property type="entry name" value="Sig_transdc_resp-reg_receiver"/>
</dbReference>
<evidence type="ECO:0000256" key="7">
    <source>
        <dbReference type="PROSITE-ProRule" id="PRU01091"/>
    </source>
</evidence>
<dbReference type="PROSITE" id="PS50110">
    <property type="entry name" value="RESPONSE_REGULATORY"/>
    <property type="match status" value="1"/>
</dbReference>
<organism evidence="10 11">
    <name type="scientific">Leucothrix pacifica</name>
    <dbReference type="NCBI Taxonomy" id="1247513"/>
    <lineage>
        <taxon>Bacteria</taxon>
        <taxon>Pseudomonadati</taxon>
        <taxon>Pseudomonadota</taxon>
        <taxon>Gammaproteobacteria</taxon>
        <taxon>Thiotrichales</taxon>
        <taxon>Thiotrichaceae</taxon>
        <taxon>Leucothrix</taxon>
    </lineage>
</organism>
<dbReference type="SUPFAM" id="SSF52172">
    <property type="entry name" value="CheY-like"/>
    <property type="match status" value="1"/>
</dbReference>
<evidence type="ECO:0000256" key="1">
    <source>
        <dbReference type="ARBA" id="ARBA00022553"/>
    </source>
</evidence>
<dbReference type="SMART" id="SM00448">
    <property type="entry name" value="REC"/>
    <property type="match status" value="1"/>
</dbReference>
<dbReference type="EMBL" id="QGKM01000043">
    <property type="protein sequence ID" value="PWQ95575.1"/>
    <property type="molecule type" value="Genomic_DNA"/>
</dbReference>
<evidence type="ECO:0000256" key="4">
    <source>
        <dbReference type="ARBA" id="ARBA00023125"/>
    </source>
</evidence>
<dbReference type="GO" id="GO:0032993">
    <property type="term" value="C:protein-DNA complex"/>
    <property type="evidence" value="ECO:0007669"/>
    <property type="project" value="TreeGrafter"/>
</dbReference>
<keyword evidence="11" id="KW-1185">Reference proteome</keyword>
<dbReference type="InterPro" id="IPR039420">
    <property type="entry name" value="WalR-like"/>
</dbReference>
<keyword evidence="4 7" id="KW-0238">DNA-binding</keyword>
<gene>
    <name evidence="10" type="ORF">DKW60_14245</name>
</gene>
<evidence type="ECO:0000256" key="2">
    <source>
        <dbReference type="ARBA" id="ARBA00023012"/>
    </source>
</evidence>
<dbReference type="GO" id="GO:0005829">
    <property type="term" value="C:cytosol"/>
    <property type="evidence" value="ECO:0007669"/>
    <property type="project" value="TreeGrafter"/>
</dbReference>
<accession>A0A317CA62</accession>
<dbReference type="InterPro" id="IPR016032">
    <property type="entry name" value="Sig_transdc_resp-reg_C-effctor"/>
</dbReference>
<dbReference type="CDD" id="cd00383">
    <property type="entry name" value="trans_reg_C"/>
    <property type="match status" value="1"/>
</dbReference>
<dbReference type="InterPro" id="IPR001867">
    <property type="entry name" value="OmpR/PhoB-type_DNA-bd"/>
</dbReference>
<dbReference type="Gene3D" id="6.10.250.690">
    <property type="match status" value="1"/>
</dbReference>
<dbReference type="Pfam" id="PF00072">
    <property type="entry name" value="Response_reg"/>
    <property type="match status" value="1"/>
</dbReference>
<reference evidence="10 11" key="1">
    <citation type="submission" date="2018-05" db="EMBL/GenBank/DDBJ databases">
        <title>Leucothrix arctica sp. nov., isolated from Arctic seawater.</title>
        <authorList>
            <person name="Choi A."/>
            <person name="Baek K."/>
        </authorList>
    </citation>
    <scope>NUCLEOTIDE SEQUENCE [LARGE SCALE GENOMIC DNA]</scope>
    <source>
        <strain evidence="10 11">JCM 18388</strain>
    </source>
</reference>
<dbReference type="PANTHER" id="PTHR48111">
    <property type="entry name" value="REGULATOR OF RPOS"/>
    <property type="match status" value="1"/>
</dbReference>
<keyword evidence="5" id="KW-0804">Transcription</keyword>
<dbReference type="GO" id="GO:0000156">
    <property type="term" value="F:phosphorelay response regulator activity"/>
    <property type="evidence" value="ECO:0007669"/>
    <property type="project" value="TreeGrafter"/>
</dbReference>
<dbReference type="SMART" id="SM00862">
    <property type="entry name" value="Trans_reg_C"/>
    <property type="match status" value="1"/>
</dbReference>
<evidence type="ECO:0000256" key="6">
    <source>
        <dbReference type="PROSITE-ProRule" id="PRU00169"/>
    </source>
</evidence>
<evidence type="ECO:0000313" key="11">
    <source>
        <dbReference type="Proteomes" id="UP000245539"/>
    </source>
</evidence>
<evidence type="ECO:0000259" key="9">
    <source>
        <dbReference type="PROSITE" id="PS51755"/>
    </source>
</evidence>
<dbReference type="GO" id="GO:0006355">
    <property type="term" value="P:regulation of DNA-templated transcription"/>
    <property type="evidence" value="ECO:0007669"/>
    <property type="project" value="InterPro"/>
</dbReference>
<dbReference type="AlphaFoldDB" id="A0A317CA62"/>